<organism evidence="1 2">
    <name type="scientific">Hwangdonia seohaensis</name>
    <dbReference type="NCBI Taxonomy" id="1240727"/>
    <lineage>
        <taxon>Bacteria</taxon>
        <taxon>Pseudomonadati</taxon>
        <taxon>Bacteroidota</taxon>
        <taxon>Flavobacteriia</taxon>
        <taxon>Flavobacteriales</taxon>
        <taxon>Flavobacteriaceae</taxon>
        <taxon>Hwangdonia</taxon>
    </lineage>
</organism>
<sequence>MFNFLKKGKEFNRLAKAFNGINVMVQDVYPQIQQNPSRSEFGETLLAIAFIASKGVDDRIEEGNIAIDAKIIVPTIQRGFITIMYAYQQTVGKLHIMAEQLEMSNIVQEVLDKGPAYYKIEKTIPPQLIDNI</sequence>
<dbReference type="RefSeq" id="WP_311939780.1">
    <property type="nucleotide sequence ID" value="NZ_JAVSCK010000003.1"/>
</dbReference>
<name>A0ABW3RDF1_9FLAO</name>
<dbReference type="EMBL" id="JBHTLJ010000003">
    <property type="protein sequence ID" value="MFD1162883.1"/>
    <property type="molecule type" value="Genomic_DNA"/>
</dbReference>
<dbReference type="Proteomes" id="UP001597163">
    <property type="component" value="Unassembled WGS sequence"/>
</dbReference>
<gene>
    <name evidence="1" type="ORF">ACFQ2E_10675</name>
</gene>
<keyword evidence="2" id="KW-1185">Reference proteome</keyword>
<accession>A0ABW3RDF1</accession>
<proteinExistence type="predicted"/>
<protein>
    <submittedName>
        <fullName evidence="1">Uncharacterized protein</fullName>
    </submittedName>
</protein>
<evidence type="ECO:0000313" key="1">
    <source>
        <dbReference type="EMBL" id="MFD1162883.1"/>
    </source>
</evidence>
<comment type="caution">
    <text evidence="1">The sequence shown here is derived from an EMBL/GenBank/DDBJ whole genome shotgun (WGS) entry which is preliminary data.</text>
</comment>
<evidence type="ECO:0000313" key="2">
    <source>
        <dbReference type="Proteomes" id="UP001597163"/>
    </source>
</evidence>
<reference evidence="2" key="1">
    <citation type="journal article" date="2019" name="Int. J. Syst. Evol. Microbiol.">
        <title>The Global Catalogue of Microorganisms (GCM) 10K type strain sequencing project: providing services to taxonomists for standard genome sequencing and annotation.</title>
        <authorList>
            <consortium name="The Broad Institute Genomics Platform"/>
            <consortium name="The Broad Institute Genome Sequencing Center for Infectious Disease"/>
            <person name="Wu L."/>
            <person name="Ma J."/>
        </authorList>
    </citation>
    <scope>NUCLEOTIDE SEQUENCE [LARGE SCALE GENOMIC DNA]</scope>
    <source>
        <strain evidence="2">CCUG 63246</strain>
    </source>
</reference>